<dbReference type="Proteomes" id="UP000194154">
    <property type="component" value="Chromosome"/>
</dbReference>
<sequence>MRAVINFQLYRDNKSIPVQYYFENPVRVDKIYTQSDMEEALNYAERCGQYVVTAISYEAAKLFDPLLKVHDVKGPLAIFYYFEEFTSIPDTHSEVLAERFKFQQSKDEIIEAVETIQQYIRQGITYQVNYTTRLKRSFKEDPFAVYQHLSKSHGKYTAYIEDEDHVTISISPELFFQYDFHEQQLLTKPMKGTMKRGQNIDEDKVNYETLKHSDKDKAENVMIVDLLRNDLSRIAKKGSVKVDRLFEIERYETVFQMTSTITAINNQHSLFEIFAALFPCGSITGAPKQSTMEIIHELESPRGIYCGTIGLIKPDDYMIFNIPIRTISLHNNEAVYSAGGGITIDSNPQAEYEEIIAKTQVVQPQFDLIETMRVTDGVIQREKYHMERLRRGIETFNIDIDIESVSAYIRNHKPVNGKYRITLSIDGNLNATTEPLPSSKVYTAELLPSMRGDDRFYQHKTTVRSQYTESNQDLALYYDTHLLEFNIGNFVYKIDDHYFTPRAQRYILEGCMKQQLLDEGIISEQDITIEEFLEMYASGRLAVYMINSLREWSEVKIIL</sequence>
<proteinExistence type="predicted"/>
<dbReference type="GO" id="GO:0046820">
    <property type="term" value="F:4-amino-4-deoxychorismate synthase activity"/>
    <property type="evidence" value="ECO:0007669"/>
    <property type="project" value="UniProtKB-EC"/>
</dbReference>
<dbReference type="GO" id="GO:0000162">
    <property type="term" value="P:L-tryptophan biosynthetic process"/>
    <property type="evidence" value="ECO:0007669"/>
    <property type="project" value="TreeGrafter"/>
</dbReference>
<dbReference type="PANTHER" id="PTHR11236">
    <property type="entry name" value="AMINOBENZOATE/ANTHRANILATE SYNTHASE"/>
    <property type="match status" value="1"/>
</dbReference>
<dbReference type="InterPro" id="IPR001544">
    <property type="entry name" value="Aminotrans_IV"/>
</dbReference>
<keyword evidence="2" id="KW-0808">Transferase</keyword>
<dbReference type="InterPro" id="IPR043131">
    <property type="entry name" value="BCAT-like_N"/>
</dbReference>
<dbReference type="OrthoDB" id="9803598at2"/>
<dbReference type="EC" id="2.6.1.85" evidence="2"/>
<evidence type="ECO:0000313" key="2">
    <source>
        <dbReference type="EMBL" id="ARQ06321.1"/>
    </source>
</evidence>
<dbReference type="RefSeq" id="WP_086041997.1">
    <property type="nucleotide sequence ID" value="NZ_CBCRZA010000001.1"/>
</dbReference>
<evidence type="ECO:0000313" key="3">
    <source>
        <dbReference type="Proteomes" id="UP000194154"/>
    </source>
</evidence>
<dbReference type="Gene3D" id="3.20.10.10">
    <property type="entry name" value="D-amino Acid Aminotransferase, subunit A, domain 2"/>
    <property type="match status" value="1"/>
</dbReference>
<dbReference type="GO" id="GO:0009396">
    <property type="term" value="P:folic acid-containing compound biosynthetic process"/>
    <property type="evidence" value="ECO:0007669"/>
    <property type="project" value="InterPro"/>
</dbReference>
<dbReference type="KEGG" id="mcak:MCCS_06710"/>
<gene>
    <name evidence="2" type="primary">pabB</name>
    <name evidence="2" type="ORF">MCCS_06710</name>
</gene>
<dbReference type="InterPro" id="IPR005802">
    <property type="entry name" value="ADC_synth_comp_1"/>
</dbReference>
<dbReference type="InterPro" id="IPR043132">
    <property type="entry name" value="BCAT-like_C"/>
</dbReference>
<dbReference type="InterPro" id="IPR036038">
    <property type="entry name" value="Aminotransferase-like"/>
</dbReference>
<keyword evidence="3" id="KW-1185">Reference proteome</keyword>
<dbReference type="PRINTS" id="PR00095">
    <property type="entry name" value="ANTSNTHASEI"/>
</dbReference>
<protein>
    <submittedName>
        <fullName evidence="2">Aminodeoxychorismate synthase component 1</fullName>
        <ecNumber evidence="2">2.6.1.85</ecNumber>
    </submittedName>
</protein>
<dbReference type="InterPro" id="IPR015890">
    <property type="entry name" value="Chorismate_C"/>
</dbReference>
<reference evidence="2 3" key="1">
    <citation type="journal article" date="2017" name="Int. J. Syst. Evol. Microbiol.">
        <title>Macrococcus canis sp. nov., a skin bacterium associated with infections in dogs.</title>
        <authorList>
            <person name="Gobeli Brawand S."/>
            <person name="Cotting K."/>
            <person name="Gomez-Sanz E."/>
            <person name="Collaud A."/>
            <person name="Thomann A."/>
            <person name="Brodard I."/>
            <person name="Rodriguez-Campos S."/>
            <person name="Strauss C."/>
            <person name="Perreten V."/>
        </authorList>
    </citation>
    <scope>NUCLEOTIDE SEQUENCE [LARGE SCALE GENOMIC DNA]</scope>
    <source>
        <strain evidence="2 3">KM45013</strain>
    </source>
</reference>
<dbReference type="Pfam" id="PF01063">
    <property type="entry name" value="Aminotran_4"/>
    <property type="match status" value="1"/>
</dbReference>
<dbReference type="InterPro" id="IPR005801">
    <property type="entry name" value="ADC_synthase"/>
</dbReference>
<name>A0A1W7A9P0_9STAP</name>
<dbReference type="SUPFAM" id="SSF56752">
    <property type="entry name" value="D-aminoacid aminotransferase-like PLP-dependent enzymes"/>
    <property type="match status" value="1"/>
</dbReference>
<organism evidence="2 3">
    <name type="scientific">Macrococcoides canis</name>
    <dbReference type="NCBI Taxonomy" id="1855823"/>
    <lineage>
        <taxon>Bacteria</taxon>
        <taxon>Bacillati</taxon>
        <taxon>Bacillota</taxon>
        <taxon>Bacilli</taxon>
        <taxon>Bacillales</taxon>
        <taxon>Staphylococcaceae</taxon>
        <taxon>Macrococcoides</taxon>
    </lineage>
</organism>
<keyword evidence="2" id="KW-0032">Aminotransferase</keyword>
<dbReference type="Pfam" id="PF00425">
    <property type="entry name" value="Chorismate_bind"/>
    <property type="match status" value="1"/>
</dbReference>
<dbReference type="PANTHER" id="PTHR11236:SF50">
    <property type="entry name" value="AMINODEOXYCHORISMATE SYNTHASE COMPONENT 1"/>
    <property type="match status" value="1"/>
</dbReference>
<dbReference type="NCBIfam" id="TIGR00553">
    <property type="entry name" value="pabB"/>
    <property type="match status" value="1"/>
</dbReference>
<dbReference type="InterPro" id="IPR019999">
    <property type="entry name" value="Anth_synth_I-like"/>
</dbReference>
<dbReference type="STRING" id="1855823.MCCS_06710"/>
<accession>A0A1W7A9P0</accession>
<evidence type="ECO:0000259" key="1">
    <source>
        <dbReference type="Pfam" id="PF00425"/>
    </source>
</evidence>
<dbReference type="EMBL" id="CP021059">
    <property type="protein sequence ID" value="ARQ06321.1"/>
    <property type="molecule type" value="Genomic_DNA"/>
</dbReference>
<dbReference type="Gene3D" id="3.30.470.10">
    <property type="match status" value="1"/>
</dbReference>
<dbReference type="SUPFAM" id="SSF56322">
    <property type="entry name" value="ADC synthase"/>
    <property type="match status" value="1"/>
</dbReference>
<dbReference type="AlphaFoldDB" id="A0A1W7A9P0"/>
<feature type="domain" description="Chorismate-utilising enzyme C-terminal" evidence="1">
    <location>
        <begin position="107"/>
        <end position="358"/>
    </location>
</feature>
<dbReference type="GeneID" id="35294808"/>
<dbReference type="Gene3D" id="3.60.120.10">
    <property type="entry name" value="Anthranilate synthase"/>
    <property type="match status" value="1"/>
</dbReference>